<dbReference type="InterPro" id="IPR014721">
    <property type="entry name" value="Ribsml_uS5_D2-typ_fold_subgr"/>
</dbReference>
<evidence type="ECO:0000313" key="2">
    <source>
        <dbReference type="EMBL" id="RPA88925.1"/>
    </source>
</evidence>
<dbReference type="GO" id="GO:0019287">
    <property type="term" value="P:isopentenyl diphosphate biosynthetic process, mevalonate pathway"/>
    <property type="evidence" value="ECO:0007669"/>
    <property type="project" value="TreeGrafter"/>
</dbReference>
<accession>A0A3N4IT38</accession>
<evidence type="ECO:0000259" key="1">
    <source>
        <dbReference type="Pfam" id="PF22700"/>
    </source>
</evidence>
<dbReference type="STRING" id="1336337.A0A3N4IT38"/>
<protein>
    <recommendedName>
        <fullName evidence="1">Diphosphomevalonate decarboxylase-like N-terminal domain-containing protein</fullName>
    </recommendedName>
</protein>
<dbReference type="PANTHER" id="PTHR10977:SF3">
    <property type="entry name" value="DIPHOSPHOMEVALONATE DECARBOXYLASE"/>
    <property type="match status" value="1"/>
</dbReference>
<dbReference type="GO" id="GO:0004163">
    <property type="term" value="F:diphosphomevalonate decarboxylase activity"/>
    <property type="evidence" value="ECO:0007669"/>
    <property type="project" value="TreeGrafter"/>
</dbReference>
<gene>
    <name evidence="2" type="ORF">L873DRAFT_1832135</name>
</gene>
<dbReference type="GO" id="GO:0005829">
    <property type="term" value="C:cytosol"/>
    <property type="evidence" value="ECO:0007669"/>
    <property type="project" value="TreeGrafter"/>
</dbReference>
<dbReference type="PANTHER" id="PTHR10977">
    <property type="entry name" value="DIPHOSPHOMEVALONATE DECARBOXYLASE"/>
    <property type="match status" value="1"/>
</dbReference>
<feature type="domain" description="Diphosphomevalonate decarboxylase-like N-terminal" evidence="1">
    <location>
        <begin position="9"/>
        <end position="132"/>
    </location>
</feature>
<dbReference type="InterPro" id="IPR020568">
    <property type="entry name" value="Ribosomal_Su5_D2-typ_SF"/>
</dbReference>
<name>A0A3N4IT38_9PEZI</name>
<sequence>MADKIYSASTTAPVNIAVAKSNSRWLNGEAQDVSGARQTACFRGFKILRRNHEDANPFLPQLSKYCVHAVSEDNFPTAAGLAFTAASFAAFAQPIEDLYELPEQGSRSGCRSLFCGYVAWEMGQAVDGSNSYSAEVAPAPY</sequence>
<dbReference type="InterPro" id="IPR053859">
    <property type="entry name" value="MVD-like_N"/>
</dbReference>
<dbReference type="Pfam" id="PF22700">
    <property type="entry name" value="MVD-like_N"/>
    <property type="match status" value="1"/>
</dbReference>
<evidence type="ECO:0000313" key="3">
    <source>
        <dbReference type="Proteomes" id="UP000276215"/>
    </source>
</evidence>
<reference evidence="2 3" key="1">
    <citation type="journal article" date="2018" name="Nat. Ecol. Evol.">
        <title>Pezizomycetes genomes reveal the molecular basis of ectomycorrhizal truffle lifestyle.</title>
        <authorList>
            <person name="Murat C."/>
            <person name="Payen T."/>
            <person name="Noel B."/>
            <person name="Kuo A."/>
            <person name="Morin E."/>
            <person name="Chen J."/>
            <person name="Kohler A."/>
            <person name="Krizsan K."/>
            <person name="Balestrini R."/>
            <person name="Da Silva C."/>
            <person name="Montanini B."/>
            <person name="Hainaut M."/>
            <person name="Levati E."/>
            <person name="Barry K.W."/>
            <person name="Belfiori B."/>
            <person name="Cichocki N."/>
            <person name="Clum A."/>
            <person name="Dockter R.B."/>
            <person name="Fauchery L."/>
            <person name="Guy J."/>
            <person name="Iotti M."/>
            <person name="Le Tacon F."/>
            <person name="Lindquist E.A."/>
            <person name="Lipzen A."/>
            <person name="Malagnac F."/>
            <person name="Mello A."/>
            <person name="Molinier V."/>
            <person name="Miyauchi S."/>
            <person name="Poulain J."/>
            <person name="Riccioni C."/>
            <person name="Rubini A."/>
            <person name="Sitrit Y."/>
            <person name="Splivallo R."/>
            <person name="Traeger S."/>
            <person name="Wang M."/>
            <person name="Zifcakova L."/>
            <person name="Wipf D."/>
            <person name="Zambonelli A."/>
            <person name="Paolocci F."/>
            <person name="Nowrousian M."/>
            <person name="Ottonello S."/>
            <person name="Baldrian P."/>
            <person name="Spatafora J.W."/>
            <person name="Henrissat B."/>
            <person name="Nagy L.G."/>
            <person name="Aury J.M."/>
            <person name="Wincker P."/>
            <person name="Grigoriev I.V."/>
            <person name="Bonfante P."/>
            <person name="Martin F.M."/>
        </authorList>
    </citation>
    <scope>NUCLEOTIDE SEQUENCE [LARGE SCALE GENOMIC DNA]</scope>
    <source>
        <strain evidence="2 3">120613-1</strain>
    </source>
</reference>
<dbReference type="EMBL" id="ML120637">
    <property type="protein sequence ID" value="RPA88925.1"/>
    <property type="molecule type" value="Genomic_DNA"/>
</dbReference>
<dbReference type="AlphaFoldDB" id="A0A3N4IT38"/>
<dbReference type="Gene3D" id="3.30.230.10">
    <property type="match status" value="1"/>
</dbReference>
<dbReference type="OrthoDB" id="10253702at2759"/>
<dbReference type="SUPFAM" id="SSF54211">
    <property type="entry name" value="Ribosomal protein S5 domain 2-like"/>
    <property type="match status" value="1"/>
</dbReference>
<keyword evidence="3" id="KW-1185">Reference proteome</keyword>
<organism evidence="2 3">
    <name type="scientific">Choiromyces venosus 120613-1</name>
    <dbReference type="NCBI Taxonomy" id="1336337"/>
    <lineage>
        <taxon>Eukaryota</taxon>
        <taxon>Fungi</taxon>
        <taxon>Dikarya</taxon>
        <taxon>Ascomycota</taxon>
        <taxon>Pezizomycotina</taxon>
        <taxon>Pezizomycetes</taxon>
        <taxon>Pezizales</taxon>
        <taxon>Tuberaceae</taxon>
        <taxon>Choiromyces</taxon>
    </lineage>
</organism>
<dbReference type="Proteomes" id="UP000276215">
    <property type="component" value="Unassembled WGS sequence"/>
</dbReference>
<proteinExistence type="predicted"/>